<keyword evidence="4" id="KW-0408">Iron</keyword>
<accession>X1SQX1</accession>
<dbReference type="SUPFAM" id="SSF53706">
    <property type="entry name" value="Formate dehydrogenase/DMSO reductase, domains 1-3"/>
    <property type="match status" value="1"/>
</dbReference>
<keyword evidence="5" id="KW-0560">Oxidoreductase</keyword>
<feature type="non-terminal residue" evidence="6">
    <location>
        <position position="1"/>
    </location>
</feature>
<dbReference type="PANTHER" id="PTHR43598:SF1">
    <property type="entry name" value="FORMATE DEHYDROGENASE-O MAJOR SUBUNIT"/>
    <property type="match status" value="1"/>
</dbReference>
<dbReference type="GO" id="GO:0009055">
    <property type="term" value="F:electron transfer activity"/>
    <property type="evidence" value="ECO:0007669"/>
    <property type="project" value="TreeGrafter"/>
</dbReference>
<dbReference type="GO" id="GO:0009061">
    <property type="term" value="P:anaerobic respiration"/>
    <property type="evidence" value="ECO:0007669"/>
    <property type="project" value="TreeGrafter"/>
</dbReference>
<evidence type="ECO:0000256" key="5">
    <source>
        <dbReference type="ARBA" id="ARBA00023002"/>
    </source>
</evidence>
<dbReference type="GO" id="GO:0030313">
    <property type="term" value="C:cell envelope"/>
    <property type="evidence" value="ECO:0007669"/>
    <property type="project" value="UniProtKB-SubCell"/>
</dbReference>
<dbReference type="GO" id="GO:0030151">
    <property type="term" value="F:molybdenum ion binding"/>
    <property type="evidence" value="ECO:0007669"/>
    <property type="project" value="TreeGrafter"/>
</dbReference>
<gene>
    <name evidence="6" type="ORF">S12H4_24791</name>
</gene>
<comment type="similarity">
    <text evidence="3">Belongs to the prokaryotic molybdopterin-containing oxidoreductase family.</text>
</comment>
<organism evidence="6">
    <name type="scientific">marine sediment metagenome</name>
    <dbReference type="NCBI Taxonomy" id="412755"/>
    <lineage>
        <taxon>unclassified sequences</taxon>
        <taxon>metagenomes</taxon>
        <taxon>ecological metagenomes</taxon>
    </lineage>
</organism>
<keyword evidence="4" id="KW-0004">4Fe-4S</keyword>
<dbReference type="AlphaFoldDB" id="X1SQX1"/>
<comment type="cofactor">
    <cofactor evidence="1">
        <name>[4Fe-4S] cluster</name>
        <dbReference type="ChEBI" id="CHEBI:49883"/>
    </cofactor>
</comment>
<proteinExistence type="inferred from homology"/>
<evidence type="ECO:0000256" key="1">
    <source>
        <dbReference type="ARBA" id="ARBA00001966"/>
    </source>
</evidence>
<evidence type="ECO:0000256" key="3">
    <source>
        <dbReference type="ARBA" id="ARBA00010312"/>
    </source>
</evidence>
<comment type="subcellular location">
    <subcellularLocation>
        <location evidence="2">Cell envelope</location>
    </subcellularLocation>
</comment>
<feature type="non-terminal residue" evidence="6">
    <location>
        <position position="135"/>
    </location>
</feature>
<evidence type="ECO:0008006" key="7">
    <source>
        <dbReference type="Google" id="ProtNLM"/>
    </source>
</evidence>
<evidence type="ECO:0000256" key="4">
    <source>
        <dbReference type="ARBA" id="ARBA00022485"/>
    </source>
</evidence>
<reference evidence="6" key="1">
    <citation type="journal article" date="2014" name="Front. Microbiol.">
        <title>High frequency of phylogenetically diverse reductive dehalogenase-homologous genes in deep subseafloor sedimentary metagenomes.</title>
        <authorList>
            <person name="Kawai M."/>
            <person name="Futagami T."/>
            <person name="Toyoda A."/>
            <person name="Takaki Y."/>
            <person name="Nishi S."/>
            <person name="Hori S."/>
            <person name="Arai W."/>
            <person name="Tsubouchi T."/>
            <person name="Morono Y."/>
            <person name="Uchiyama I."/>
            <person name="Ito T."/>
            <person name="Fujiyama A."/>
            <person name="Inagaki F."/>
            <person name="Takami H."/>
        </authorList>
    </citation>
    <scope>NUCLEOTIDE SEQUENCE</scope>
    <source>
        <strain evidence="6">Expedition CK06-06</strain>
    </source>
</reference>
<evidence type="ECO:0000313" key="6">
    <source>
        <dbReference type="EMBL" id="GAI81521.1"/>
    </source>
</evidence>
<dbReference type="Gene3D" id="3.40.228.10">
    <property type="entry name" value="Dimethylsulfoxide Reductase, domain 2"/>
    <property type="match status" value="1"/>
</dbReference>
<dbReference type="GO" id="GO:0051539">
    <property type="term" value="F:4 iron, 4 sulfur cluster binding"/>
    <property type="evidence" value="ECO:0007669"/>
    <property type="project" value="UniProtKB-KW"/>
</dbReference>
<comment type="caution">
    <text evidence="6">The sequence shown here is derived from an EMBL/GenBank/DDBJ whole genome shotgun (WGS) entry which is preliminary data.</text>
</comment>
<evidence type="ECO:0000256" key="2">
    <source>
        <dbReference type="ARBA" id="ARBA00004196"/>
    </source>
</evidence>
<sequence length="135" mass="15025">GLNSPFVDPRFTRTSSKADIYAVMRSGCDIAFIGGMINYVVNDMESNPGNYNMEYVINYTNAAFIINPDFEFSDGLFGEVSQGEFAGKYTAESKATWKYADTSTPATDPTLKDPDCVFQLLKKHYSRYDADTVCS</sequence>
<dbReference type="GO" id="GO:0016491">
    <property type="term" value="F:oxidoreductase activity"/>
    <property type="evidence" value="ECO:0007669"/>
    <property type="project" value="UniProtKB-KW"/>
</dbReference>
<protein>
    <recommendedName>
        <fullName evidence="7">Molybdopterin oxidoreductase domain-containing protein</fullName>
    </recommendedName>
</protein>
<keyword evidence="4" id="KW-0411">Iron-sulfur</keyword>
<dbReference type="EMBL" id="BARW01013588">
    <property type="protein sequence ID" value="GAI81521.1"/>
    <property type="molecule type" value="Genomic_DNA"/>
</dbReference>
<keyword evidence="4" id="KW-0479">Metal-binding</keyword>
<dbReference type="PANTHER" id="PTHR43598">
    <property type="entry name" value="TUNGSTEN-CONTAINING FORMYLMETHANOFURAN DEHYDROGENASE 2 SUBUNIT B"/>
    <property type="match status" value="1"/>
</dbReference>
<name>X1SQX1_9ZZZZ</name>